<reference evidence="1 2" key="1">
    <citation type="journal article" date="2015" name="Genome Announc.">
        <title>Complete Genome Sequence of the Novel Leech Symbiont Mucinivorans hirudinis M3T.</title>
        <authorList>
            <person name="Nelson M.C."/>
            <person name="Bomar L."/>
            <person name="Graf J."/>
        </authorList>
    </citation>
    <scope>NUCLEOTIDE SEQUENCE [LARGE SCALE GENOMIC DNA]</scope>
    <source>
        <strain evidence="2">M3</strain>
    </source>
</reference>
<keyword evidence="2" id="KW-1185">Reference proteome</keyword>
<proteinExistence type="predicted"/>
<evidence type="ECO:0000313" key="2">
    <source>
        <dbReference type="Proteomes" id="UP000027616"/>
    </source>
</evidence>
<dbReference type="EMBL" id="HG934468">
    <property type="protein sequence ID" value="CDN31348.1"/>
    <property type="molecule type" value="Genomic_DNA"/>
</dbReference>
<name>A0A060RC64_9BACT</name>
<organism evidence="1 2">
    <name type="scientific">Mucinivorans hirudinis</name>
    <dbReference type="NCBI Taxonomy" id="1433126"/>
    <lineage>
        <taxon>Bacteria</taxon>
        <taxon>Pseudomonadati</taxon>
        <taxon>Bacteroidota</taxon>
        <taxon>Bacteroidia</taxon>
        <taxon>Bacteroidales</taxon>
        <taxon>Rikenellaceae</taxon>
        <taxon>Mucinivorans</taxon>
    </lineage>
</organism>
<dbReference type="STRING" id="1433126.BN938_1255"/>
<accession>A0A060RC64</accession>
<protein>
    <submittedName>
        <fullName evidence="1">Uncharacterized protein</fullName>
    </submittedName>
</protein>
<evidence type="ECO:0000313" key="1">
    <source>
        <dbReference type="EMBL" id="CDN31348.1"/>
    </source>
</evidence>
<dbReference type="HOGENOM" id="CLU_3346049_0_0_10"/>
<sequence length="37" mass="4179">MKLIRRVTVGVPPPKADGKVIYYPAIVSYAIYCDSMY</sequence>
<dbReference type="Proteomes" id="UP000027616">
    <property type="component" value="Chromosome I"/>
</dbReference>
<dbReference type="KEGG" id="rbc:BN938_1255"/>
<dbReference type="AlphaFoldDB" id="A0A060RC64"/>
<gene>
    <name evidence="1" type="ORF">BN938_1255</name>
</gene>